<feature type="compositionally biased region" description="Acidic residues" evidence="1">
    <location>
        <begin position="316"/>
        <end position="332"/>
    </location>
</feature>
<comment type="caution">
    <text evidence="2">The sequence shown here is derived from an EMBL/GenBank/DDBJ whole genome shotgun (WGS) entry which is preliminary data.</text>
</comment>
<gene>
    <name evidence="2" type="ORF">KIPB_009305</name>
</gene>
<feature type="region of interest" description="Disordered" evidence="1">
    <location>
        <begin position="314"/>
        <end position="358"/>
    </location>
</feature>
<name>A0A9K3GLG5_9EUKA</name>
<accession>A0A9K3GLG5</accession>
<evidence type="ECO:0000313" key="3">
    <source>
        <dbReference type="Proteomes" id="UP000265618"/>
    </source>
</evidence>
<organism evidence="2 3">
    <name type="scientific">Kipferlia bialata</name>
    <dbReference type="NCBI Taxonomy" id="797122"/>
    <lineage>
        <taxon>Eukaryota</taxon>
        <taxon>Metamonada</taxon>
        <taxon>Carpediemonas-like organisms</taxon>
        <taxon>Kipferlia</taxon>
    </lineage>
</organism>
<evidence type="ECO:0000256" key="1">
    <source>
        <dbReference type="SAM" id="MobiDB-lite"/>
    </source>
</evidence>
<reference evidence="2 3" key="1">
    <citation type="journal article" date="2018" name="PLoS ONE">
        <title>The draft genome of Kipferlia bialata reveals reductive genome evolution in fornicate parasites.</title>
        <authorList>
            <person name="Tanifuji G."/>
            <person name="Takabayashi S."/>
            <person name="Kume K."/>
            <person name="Takagi M."/>
            <person name="Nakayama T."/>
            <person name="Kamikawa R."/>
            <person name="Inagaki Y."/>
            <person name="Hashimoto T."/>
        </authorList>
    </citation>
    <scope>NUCLEOTIDE SEQUENCE [LARGE SCALE GENOMIC DNA]</scope>
    <source>
        <strain evidence="2">NY0173</strain>
    </source>
</reference>
<feature type="non-terminal residue" evidence="2">
    <location>
        <position position="1"/>
    </location>
</feature>
<dbReference type="Proteomes" id="UP000265618">
    <property type="component" value="Unassembled WGS sequence"/>
</dbReference>
<dbReference type="EMBL" id="BDIP01003118">
    <property type="protein sequence ID" value="GIQ87297.1"/>
    <property type="molecule type" value="Genomic_DNA"/>
</dbReference>
<proteinExistence type="predicted"/>
<dbReference type="AlphaFoldDB" id="A0A9K3GLG5"/>
<sequence>SAMSMMTQMVARKTALNARISLASHREDVWKCWTKGLKFTPMGFHKADASKKFEFSETTYKGHHNFLNIELRVSLDLHLVTTYTLNGEEGCVESDVAKTELLSISGPQNANRYTFESYVDSDTGLPMSPELSEHLGFFVNMGKMRSTIDRDSPVATRILERGVGLSDVSVSEDVSDCGEVQVDMHDYHFKGVGGMALRVVMAYRAMVKTTLKEEEQRVKASIPGCSRVRCKSTANAAADASEAGPFGITKMELQSVPITVQPYLWKGRPHFLCINMVTGEAVGSRPSGVVKTAAMVVGGAALIGISTLILKAAGAPEEEEEGEREAEGEGEGETMRLEGDRETEEEREREAPADVEMI</sequence>
<evidence type="ECO:0000313" key="2">
    <source>
        <dbReference type="EMBL" id="GIQ87297.1"/>
    </source>
</evidence>
<protein>
    <submittedName>
        <fullName evidence="2">Uncharacterized protein</fullName>
    </submittedName>
</protein>
<keyword evidence="3" id="KW-1185">Reference proteome</keyword>
<feature type="compositionally biased region" description="Basic and acidic residues" evidence="1">
    <location>
        <begin position="333"/>
        <end position="352"/>
    </location>
</feature>